<sequence length="296" mass="34002">MGASIPIIKLIEAMNEQPIAFNKHYVFLGCGINGALMLSQLVYWTSRTKDSEGWIFKTHHEWTQETGLTRREQDTARATLKSLKFISEKKMGVPCRVYYRVERENLYQALIEYSESIDINSMHNSAILNAQNSHTECTNPPDCMHNSAILNAQIRPSNTENTYREYTENTTDIICADSAPKTQKFKAKDFLLKNGVSEQTATEYLDLRNKKKKPVTQRALQLVFKQAQEAKLSNERVFQIIVVRGWESFKAAWNWQETNAELEQLENPVAEQQQTIPEQPATQFKGVAKKFKGMDQ</sequence>
<reference evidence="1 2" key="1">
    <citation type="submission" date="2018-06" db="EMBL/GenBank/DDBJ databases">
        <title>Carbapenemase-producing Acinetobacter spp. from environmental sources in an hospital from French Polynesia.</title>
        <authorList>
            <person name="Bonnin R.A."/>
            <person name="Levy M."/>
            <person name="Cuzon G."/>
            <person name="Dortet L."/>
            <person name="Naas T."/>
        </authorList>
    </citation>
    <scope>NUCLEOTIDE SEQUENCE [LARGE SCALE GENOMIC DNA]</scope>
    <source>
        <strain evidence="1 2">R10</strain>
    </source>
</reference>
<dbReference type="GO" id="GO:0003677">
    <property type="term" value="F:DNA binding"/>
    <property type="evidence" value="ECO:0007669"/>
    <property type="project" value="UniProtKB-KW"/>
</dbReference>
<evidence type="ECO:0000313" key="1">
    <source>
        <dbReference type="EMBL" id="PZM19050.1"/>
    </source>
</evidence>
<proteinExistence type="predicted"/>
<accession>A0A0E1FGD7</accession>
<dbReference type="Proteomes" id="UP000248662">
    <property type="component" value="Unassembled WGS sequence"/>
</dbReference>
<name>A0A0E1FGD7_ACIBA</name>
<comment type="caution">
    <text evidence="1">The sequence shown here is derived from an EMBL/GenBank/DDBJ whole genome shotgun (WGS) entry which is preliminary data.</text>
</comment>
<dbReference type="AlphaFoldDB" id="A0A0E1FGD7"/>
<evidence type="ECO:0000313" key="2">
    <source>
        <dbReference type="Proteomes" id="UP000248662"/>
    </source>
</evidence>
<gene>
    <name evidence="1" type="ORF">DOL94_00850</name>
</gene>
<dbReference type="EMBL" id="QKWF01000004">
    <property type="protein sequence ID" value="PZM19050.1"/>
    <property type="molecule type" value="Genomic_DNA"/>
</dbReference>
<dbReference type="RefSeq" id="WP_000501264.1">
    <property type="nucleotide sequence ID" value="NZ_CAKNBL010000040.1"/>
</dbReference>
<protein>
    <submittedName>
        <fullName evidence="1">DNA-binding protein</fullName>
    </submittedName>
</protein>
<dbReference type="KEGG" id="abau:IX87_06070"/>
<organism evidence="1 2">
    <name type="scientific">Acinetobacter baumannii</name>
    <dbReference type="NCBI Taxonomy" id="470"/>
    <lineage>
        <taxon>Bacteria</taxon>
        <taxon>Pseudomonadati</taxon>
        <taxon>Pseudomonadota</taxon>
        <taxon>Gammaproteobacteria</taxon>
        <taxon>Moraxellales</taxon>
        <taxon>Moraxellaceae</taxon>
        <taxon>Acinetobacter</taxon>
        <taxon>Acinetobacter calcoaceticus/baumannii complex</taxon>
    </lineage>
</organism>
<keyword evidence="1" id="KW-0238">DNA-binding</keyword>